<dbReference type="Proteomes" id="UP000431264">
    <property type="component" value="Unassembled WGS sequence"/>
</dbReference>
<dbReference type="AlphaFoldDB" id="A0A6I4IT00"/>
<evidence type="ECO:0000313" key="2">
    <source>
        <dbReference type="Proteomes" id="UP000431264"/>
    </source>
</evidence>
<dbReference type="RefSeq" id="WP_140998338.1">
    <property type="nucleotide sequence ID" value="NZ_VDCZ01000009.1"/>
</dbReference>
<dbReference type="EMBL" id="WQLW01000009">
    <property type="protein sequence ID" value="MVO09968.1"/>
    <property type="molecule type" value="Genomic_DNA"/>
</dbReference>
<sequence>MIKNILLYILLIPFLLQSCKENKRNSSIPKSIITDSIKTERKISTNTTSSINSDNQNNTPISNTLNENKHYIGFVKQFNFSNENENEIYIELYFHKDSIDYNEYTKIEKLADSLIYQDDDTNRLVFSARHSNNNFDLSGLSKLKIYDNEHHFISDATFLHVEYLNKNISPCFIAVYQTEKKIESEDYYCISNYNEILQKSKFTVFKDTTFTQKILNELNTSLDAFYNQQNVHIQLENNTTISVVNSNDYAYIVLSENKAFKILYKNEYPENIISLKILPVTKNNYPYILAGFVEPETDVMWDALLFFDGEKYISSRHQRME</sequence>
<reference evidence="2" key="1">
    <citation type="submission" date="2019-05" db="EMBL/GenBank/DDBJ databases">
        <title>Flavobacterium profundi sp. nov., isolated from a deep-sea seamount.</title>
        <authorList>
            <person name="Zhang D.-C."/>
        </authorList>
    </citation>
    <scope>NUCLEOTIDE SEQUENCE [LARGE SCALE GENOMIC DNA]</scope>
    <source>
        <strain evidence="2">TP390</strain>
    </source>
</reference>
<proteinExistence type="predicted"/>
<name>A0A6I4IT00_9FLAO</name>
<dbReference type="PROSITE" id="PS51257">
    <property type="entry name" value="PROKAR_LIPOPROTEIN"/>
    <property type="match status" value="1"/>
</dbReference>
<evidence type="ECO:0008006" key="3">
    <source>
        <dbReference type="Google" id="ProtNLM"/>
    </source>
</evidence>
<evidence type="ECO:0000313" key="1">
    <source>
        <dbReference type="EMBL" id="MVO09968.1"/>
    </source>
</evidence>
<dbReference type="OrthoDB" id="1344822at2"/>
<protein>
    <recommendedName>
        <fullName evidence="3">Lipoprotein</fullName>
    </recommendedName>
</protein>
<organism evidence="1 2">
    <name type="scientific">Flavobacterium profundi</name>
    <dbReference type="NCBI Taxonomy" id="1774945"/>
    <lineage>
        <taxon>Bacteria</taxon>
        <taxon>Pseudomonadati</taxon>
        <taxon>Bacteroidota</taxon>
        <taxon>Flavobacteriia</taxon>
        <taxon>Flavobacteriales</taxon>
        <taxon>Flavobacteriaceae</taxon>
        <taxon>Flavobacterium</taxon>
    </lineage>
</organism>
<gene>
    <name evidence="1" type="ORF">GOQ30_12425</name>
</gene>
<comment type="caution">
    <text evidence="1">The sequence shown here is derived from an EMBL/GenBank/DDBJ whole genome shotgun (WGS) entry which is preliminary data.</text>
</comment>
<accession>A0A6I4IT00</accession>
<keyword evidence="2" id="KW-1185">Reference proteome</keyword>